<keyword evidence="2" id="KW-0732">Signal</keyword>
<protein>
    <submittedName>
        <fullName evidence="3">Uncharacterized protein</fullName>
    </submittedName>
</protein>
<keyword evidence="4" id="KW-1185">Reference proteome</keyword>
<reference evidence="3" key="1">
    <citation type="submission" date="2020-05" db="EMBL/GenBank/DDBJ databases">
        <title>Mycena genomes resolve the evolution of fungal bioluminescence.</title>
        <authorList>
            <person name="Tsai I.J."/>
        </authorList>
    </citation>
    <scope>NUCLEOTIDE SEQUENCE</scope>
    <source>
        <strain evidence="3">160909Yilan</strain>
    </source>
</reference>
<feature type="region of interest" description="Disordered" evidence="1">
    <location>
        <begin position="57"/>
        <end position="78"/>
    </location>
</feature>
<gene>
    <name evidence="3" type="ORF">MSAN_00960000</name>
</gene>
<proteinExistence type="predicted"/>
<dbReference type="EMBL" id="JACAZH010000006">
    <property type="protein sequence ID" value="KAF7367009.1"/>
    <property type="molecule type" value="Genomic_DNA"/>
</dbReference>
<feature type="signal peptide" evidence="2">
    <location>
        <begin position="1"/>
        <end position="21"/>
    </location>
</feature>
<comment type="caution">
    <text evidence="3">The sequence shown here is derived from an EMBL/GenBank/DDBJ whole genome shotgun (WGS) entry which is preliminary data.</text>
</comment>
<evidence type="ECO:0000313" key="3">
    <source>
        <dbReference type="EMBL" id="KAF7367009.1"/>
    </source>
</evidence>
<name>A0A8H6YYF1_9AGAR</name>
<evidence type="ECO:0000313" key="4">
    <source>
        <dbReference type="Proteomes" id="UP000623467"/>
    </source>
</evidence>
<sequence>MRFHLFSLIALFALLFTFAAANPASNENDRQSTGITMSNLFRPWTWTLPDFTPRPRELDAAAQHVRRHGPHRRAISHP</sequence>
<organism evidence="3 4">
    <name type="scientific">Mycena sanguinolenta</name>
    <dbReference type="NCBI Taxonomy" id="230812"/>
    <lineage>
        <taxon>Eukaryota</taxon>
        <taxon>Fungi</taxon>
        <taxon>Dikarya</taxon>
        <taxon>Basidiomycota</taxon>
        <taxon>Agaricomycotina</taxon>
        <taxon>Agaricomycetes</taxon>
        <taxon>Agaricomycetidae</taxon>
        <taxon>Agaricales</taxon>
        <taxon>Marasmiineae</taxon>
        <taxon>Mycenaceae</taxon>
        <taxon>Mycena</taxon>
    </lineage>
</organism>
<evidence type="ECO:0000256" key="2">
    <source>
        <dbReference type="SAM" id="SignalP"/>
    </source>
</evidence>
<feature type="chain" id="PRO_5034971268" evidence="2">
    <location>
        <begin position="22"/>
        <end position="78"/>
    </location>
</feature>
<evidence type="ECO:0000256" key="1">
    <source>
        <dbReference type="SAM" id="MobiDB-lite"/>
    </source>
</evidence>
<dbReference type="AlphaFoldDB" id="A0A8H6YYF1"/>
<dbReference type="OrthoDB" id="2996708at2759"/>
<feature type="compositionally biased region" description="Basic residues" evidence="1">
    <location>
        <begin position="64"/>
        <end position="78"/>
    </location>
</feature>
<dbReference type="Proteomes" id="UP000623467">
    <property type="component" value="Unassembled WGS sequence"/>
</dbReference>
<accession>A0A8H6YYF1</accession>